<evidence type="ECO:0000259" key="1">
    <source>
        <dbReference type="Pfam" id="PF03734"/>
    </source>
</evidence>
<reference evidence="2 3" key="1">
    <citation type="submission" date="2019-07" db="EMBL/GenBank/DDBJ databases">
        <title>Sulfurimonas paralvinellae sp. nov., a novel mesophilic, hydrogen- and sulfur-oxidizing chemolithoautotroph within the Epsilonproteo- bacteria isolated from a deep-sea hydrothermal vent polychaete nest, reclassification of Thiomicrospira denitrificans as Sulfurimonas denitrificans comb. nov. and emended description of the genus Sulfurimonas.</title>
        <authorList>
            <person name="Wang S."/>
            <person name="Jiang L."/>
            <person name="Shao Z."/>
        </authorList>
    </citation>
    <scope>NUCLEOTIDE SEQUENCE [LARGE SCALE GENOMIC DNA]</scope>
    <source>
        <strain evidence="2 3">GO25</strain>
    </source>
</reference>
<accession>A0A7M1B5S1</accession>
<dbReference type="GO" id="GO:0016740">
    <property type="term" value="F:transferase activity"/>
    <property type="evidence" value="ECO:0007669"/>
    <property type="project" value="InterPro"/>
</dbReference>
<evidence type="ECO:0000313" key="2">
    <source>
        <dbReference type="EMBL" id="QOP45079.1"/>
    </source>
</evidence>
<protein>
    <submittedName>
        <fullName evidence="2">L,D-transpeptidase family protein</fullName>
    </submittedName>
</protein>
<name>A0A7M1B5S1_9BACT</name>
<organism evidence="2 3">
    <name type="scientific">Sulfurimonas paralvinellae</name>
    <dbReference type="NCBI Taxonomy" id="317658"/>
    <lineage>
        <taxon>Bacteria</taxon>
        <taxon>Pseudomonadati</taxon>
        <taxon>Campylobacterota</taxon>
        <taxon>Epsilonproteobacteria</taxon>
        <taxon>Campylobacterales</taxon>
        <taxon>Sulfurimonadaceae</taxon>
        <taxon>Sulfurimonas</taxon>
    </lineage>
</organism>
<dbReference type="EMBL" id="CP041406">
    <property type="protein sequence ID" value="QOP45079.1"/>
    <property type="molecule type" value="Genomic_DNA"/>
</dbReference>
<gene>
    <name evidence="2" type="ORF">FM071_01715</name>
</gene>
<sequence length="228" mass="25948">MIKSFLITLSFSTLLFSSQQIVLVVADDFNSSRATLTCYENEKVVCKDFKVNLGKNGLGWGIGIENIPHATNEPVKHEGDKKAPAGIFSLTDAFGYDYKFRTKLPYIHADTDTICVDDSNSPFYNQIIQAHGDEKSFEHMRRDDELYKTGVFVAHNPHAAAQRGSCIFLHIQRGDNIPTVGCTSMKEKDLKRIVMWLDKKKNPILIQIPKKYLNEVKRYYPALRNSQK</sequence>
<dbReference type="RefSeq" id="WP_193111324.1">
    <property type="nucleotide sequence ID" value="NZ_CP041406.1"/>
</dbReference>
<dbReference type="AlphaFoldDB" id="A0A7M1B5S1"/>
<proteinExistence type="predicted"/>
<dbReference type="PANTHER" id="PTHR38589">
    <property type="entry name" value="BLR0621 PROTEIN"/>
    <property type="match status" value="1"/>
</dbReference>
<dbReference type="Proteomes" id="UP000593580">
    <property type="component" value="Chromosome"/>
</dbReference>
<keyword evidence="3" id="KW-1185">Reference proteome</keyword>
<dbReference type="PANTHER" id="PTHR38589:SF1">
    <property type="entry name" value="BLR0621 PROTEIN"/>
    <property type="match status" value="1"/>
</dbReference>
<dbReference type="Pfam" id="PF03734">
    <property type="entry name" value="YkuD"/>
    <property type="match status" value="1"/>
</dbReference>
<dbReference type="KEGG" id="spal:FM071_01715"/>
<feature type="domain" description="L,D-TPase catalytic" evidence="1">
    <location>
        <begin position="31"/>
        <end position="204"/>
    </location>
</feature>
<dbReference type="InterPro" id="IPR005490">
    <property type="entry name" value="LD_TPept_cat_dom"/>
</dbReference>
<evidence type="ECO:0000313" key="3">
    <source>
        <dbReference type="Proteomes" id="UP000593580"/>
    </source>
</evidence>